<dbReference type="Proteomes" id="UP001372338">
    <property type="component" value="Unassembled WGS sequence"/>
</dbReference>
<keyword evidence="1" id="KW-0812">Transmembrane</keyword>
<keyword evidence="3" id="KW-1185">Reference proteome</keyword>
<protein>
    <submittedName>
        <fullName evidence="2">Uncharacterized protein</fullName>
    </submittedName>
</protein>
<keyword evidence="1" id="KW-0472">Membrane</keyword>
<comment type="caution">
    <text evidence="2">The sequence shown here is derived from an EMBL/GenBank/DDBJ whole genome shotgun (WGS) entry which is preliminary data.</text>
</comment>
<accession>A0AAN9E1W6</accession>
<feature type="transmembrane region" description="Helical" evidence="1">
    <location>
        <begin position="95"/>
        <end position="112"/>
    </location>
</feature>
<evidence type="ECO:0000313" key="3">
    <source>
        <dbReference type="Proteomes" id="UP001372338"/>
    </source>
</evidence>
<dbReference type="EMBL" id="JAYWIO010000008">
    <property type="protein sequence ID" value="KAK7244670.1"/>
    <property type="molecule type" value="Genomic_DNA"/>
</dbReference>
<evidence type="ECO:0000256" key="1">
    <source>
        <dbReference type="SAM" id="Phobius"/>
    </source>
</evidence>
<evidence type="ECO:0000313" key="2">
    <source>
        <dbReference type="EMBL" id="KAK7244670.1"/>
    </source>
</evidence>
<proteinExistence type="predicted"/>
<gene>
    <name evidence="2" type="ORF">RIF29_39495</name>
</gene>
<name>A0AAN9E1W6_CROPI</name>
<keyword evidence="1" id="KW-1133">Transmembrane helix</keyword>
<reference evidence="2 3" key="1">
    <citation type="submission" date="2024-01" db="EMBL/GenBank/DDBJ databases">
        <title>The genomes of 5 underutilized Papilionoideae crops provide insights into root nodulation and disease resistanc.</title>
        <authorList>
            <person name="Yuan L."/>
        </authorList>
    </citation>
    <scope>NUCLEOTIDE SEQUENCE [LARGE SCALE GENOMIC DNA]</scope>
    <source>
        <strain evidence="2">ZHUSHIDOU_FW_LH</strain>
        <tissue evidence="2">Leaf</tissue>
    </source>
</reference>
<organism evidence="2 3">
    <name type="scientific">Crotalaria pallida</name>
    <name type="common">Smooth rattlebox</name>
    <name type="synonym">Crotalaria striata</name>
    <dbReference type="NCBI Taxonomy" id="3830"/>
    <lineage>
        <taxon>Eukaryota</taxon>
        <taxon>Viridiplantae</taxon>
        <taxon>Streptophyta</taxon>
        <taxon>Embryophyta</taxon>
        <taxon>Tracheophyta</taxon>
        <taxon>Spermatophyta</taxon>
        <taxon>Magnoliopsida</taxon>
        <taxon>eudicotyledons</taxon>
        <taxon>Gunneridae</taxon>
        <taxon>Pentapetalae</taxon>
        <taxon>rosids</taxon>
        <taxon>fabids</taxon>
        <taxon>Fabales</taxon>
        <taxon>Fabaceae</taxon>
        <taxon>Papilionoideae</taxon>
        <taxon>50 kb inversion clade</taxon>
        <taxon>genistoids sensu lato</taxon>
        <taxon>core genistoids</taxon>
        <taxon>Crotalarieae</taxon>
        <taxon>Crotalaria</taxon>
    </lineage>
</organism>
<sequence length="134" mass="15316">MNLLLKIAYKHLLKLCRANNSLLDYLVGIDINNEAAASMASYLGCRLGYLSIPIGINHIRDAHWNGLINMLLKAKLSAWKGRCLSFGRVELSRRIWFVRLFWFIFVLLLQSAPKDVDEISNAELGRDVDKLRTL</sequence>
<dbReference type="AlphaFoldDB" id="A0AAN9E1W6"/>